<feature type="transmembrane region" description="Helical" evidence="9">
    <location>
        <begin position="314"/>
        <end position="339"/>
    </location>
</feature>
<dbReference type="GO" id="GO:0005524">
    <property type="term" value="F:ATP binding"/>
    <property type="evidence" value="ECO:0007669"/>
    <property type="project" value="UniProtKB-KW"/>
</dbReference>
<dbReference type="GO" id="GO:0016887">
    <property type="term" value="F:ATP hydrolysis activity"/>
    <property type="evidence" value="ECO:0007669"/>
    <property type="project" value="InterPro"/>
</dbReference>
<dbReference type="Gene3D" id="1.20.1560.10">
    <property type="entry name" value="ABC transporter type 1, transmembrane domain"/>
    <property type="match status" value="1"/>
</dbReference>
<keyword evidence="6" id="KW-0067">ATP-binding</keyword>
<evidence type="ECO:0000256" key="3">
    <source>
        <dbReference type="ARBA" id="ARBA00022448"/>
    </source>
</evidence>
<evidence type="ECO:0000313" key="13">
    <source>
        <dbReference type="Proteomes" id="UP000184731"/>
    </source>
</evidence>
<dbReference type="STRING" id="1915309.AXG55_05940"/>
<dbReference type="KEGG" id="saqi:AXG55_05940"/>
<dbReference type="Proteomes" id="UP000184731">
    <property type="component" value="Chromosome"/>
</dbReference>
<keyword evidence="13" id="KW-1185">Reference proteome</keyword>
<feature type="transmembrane region" description="Helical" evidence="9">
    <location>
        <begin position="76"/>
        <end position="101"/>
    </location>
</feature>
<accession>A0A1L4CZU6</accession>
<dbReference type="InterPro" id="IPR050173">
    <property type="entry name" value="ABC_transporter_C-like"/>
</dbReference>
<dbReference type="GO" id="GO:0140359">
    <property type="term" value="F:ABC-type transporter activity"/>
    <property type="evidence" value="ECO:0007669"/>
    <property type="project" value="InterPro"/>
</dbReference>
<feature type="domain" description="ABC transporter" evidence="10">
    <location>
        <begin position="429"/>
        <end position="683"/>
    </location>
</feature>
<protein>
    <recommendedName>
        <fullName evidence="14">ABC transporter ATP-binding protein</fullName>
    </recommendedName>
</protein>
<reference evidence="12 13" key="1">
    <citation type="submission" date="2016-10" db="EMBL/GenBank/DDBJ databases">
        <title>Silvanigrella aquatica sp. nov., isolated from a freshwater lake located in the Black Forest, Germany, description of Silvanigrellaceae fam. nov., Silvanigrellales ord. nov., reclassification of the order Bdellovibrionales in the class Oligoflexia, reclassification of the families Bacteriovoracaceae and Halobacteriovoraceae in the new order Bacteriovoracales ord. nov., and reclassification of the family Pseudobacteriovoracaceae in the order Oligoflexiales.</title>
        <authorList>
            <person name="Hahn M.W."/>
            <person name="Schmidt J."/>
            <person name="Koll U."/>
            <person name="Rohde M."/>
            <person name="Verbag S."/>
            <person name="Pitt A."/>
            <person name="Nakai R."/>
            <person name="Naganuma T."/>
            <person name="Lang E."/>
        </authorList>
    </citation>
    <scope>NUCLEOTIDE SEQUENCE [LARGE SCALE GENOMIC DNA]</scope>
    <source>
        <strain evidence="12 13">MWH-Nonnen-W8red</strain>
    </source>
</reference>
<comment type="subcellular location">
    <subcellularLocation>
        <location evidence="1">Cell membrane</location>
        <topology evidence="1">Multi-pass membrane protein</topology>
    </subcellularLocation>
</comment>
<dbReference type="RefSeq" id="WP_148697204.1">
    <property type="nucleotide sequence ID" value="NZ_CP017834.1"/>
</dbReference>
<dbReference type="SMART" id="SM00382">
    <property type="entry name" value="AAA"/>
    <property type="match status" value="1"/>
</dbReference>
<dbReference type="PANTHER" id="PTHR24223:SF456">
    <property type="entry name" value="MULTIDRUG RESISTANCE-ASSOCIATED PROTEIN LETHAL(2)03659"/>
    <property type="match status" value="1"/>
</dbReference>
<dbReference type="Pfam" id="PF00005">
    <property type="entry name" value="ABC_tran"/>
    <property type="match status" value="1"/>
</dbReference>
<keyword evidence="7 9" id="KW-1133">Transmembrane helix</keyword>
<keyword evidence="8 9" id="KW-0472">Membrane</keyword>
<evidence type="ECO:0000256" key="6">
    <source>
        <dbReference type="ARBA" id="ARBA00022840"/>
    </source>
</evidence>
<organism evidence="12 13">
    <name type="scientific">Silvanigrella aquatica</name>
    <dbReference type="NCBI Taxonomy" id="1915309"/>
    <lineage>
        <taxon>Bacteria</taxon>
        <taxon>Pseudomonadati</taxon>
        <taxon>Bdellovibrionota</taxon>
        <taxon>Oligoflexia</taxon>
        <taxon>Silvanigrellales</taxon>
        <taxon>Silvanigrellaceae</taxon>
        <taxon>Silvanigrella</taxon>
    </lineage>
</organism>
<evidence type="ECO:0000256" key="7">
    <source>
        <dbReference type="ARBA" id="ARBA00022989"/>
    </source>
</evidence>
<keyword evidence="3" id="KW-0813">Transport</keyword>
<keyword evidence="5" id="KW-0547">Nucleotide-binding</keyword>
<dbReference type="InterPro" id="IPR027417">
    <property type="entry name" value="P-loop_NTPase"/>
</dbReference>
<feature type="transmembrane region" description="Helical" evidence="9">
    <location>
        <begin position="127"/>
        <end position="147"/>
    </location>
</feature>
<dbReference type="EMBL" id="CP017834">
    <property type="protein sequence ID" value="APJ03469.1"/>
    <property type="molecule type" value="Genomic_DNA"/>
</dbReference>
<dbReference type="SUPFAM" id="SSF52540">
    <property type="entry name" value="P-loop containing nucleoside triphosphate hydrolases"/>
    <property type="match status" value="1"/>
</dbReference>
<evidence type="ECO:0000256" key="2">
    <source>
        <dbReference type="ARBA" id="ARBA00009726"/>
    </source>
</evidence>
<feature type="transmembrane region" description="Helical" evidence="9">
    <location>
        <begin position="208"/>
        <end position="229"/>
    </location>
</feature>
<dbReference type="AlphaFoldDB" id="A0A1L4CZU6"/>
<evidence type="ECO:0008006" key="14">
    <source>
        <dbReference type="Google" id="ProtNLM"/>
    </source>
</evidence>
<evidence type="ECO:0000256" key="8">
    <source>
        <dbReference type="ARBA" id="ARBA00023136"/>
    </source>
</evidence>
<dbReference type="InterPro" id="IPR003439">
    <property type="entry name" value="ABC_transporter-like_ATP-bd"/>
</dbReference>
<sequence>MIQNKTTLWQKFSFSDVTSLMKKLGKRAAEKNDLNSVPFVNKTIAEKNTYPNLENAVVSLRKSPLLSVLEYEKKQLIAMFFIHLSDVIISLMSALAAIQLLRSFESPSSNFRFISLFYQDPSTNEKMLFAISLALVIFLLNILAASLHAQKIEKEMLLFWRIPFNLMKYMYTHLLNICKKDRVLFQAGDLTNMAQNDTRFLGSYMSHAMIDFPVLIVSCALVMTMMVFFLGKIAWLGFSVICLQIPISLFFTWLGNKLHHEMMKRGDIRLQLVTEWVQGMRLIRYFGWGNHFKNEINQAALSEYKQDLKITVKYSIAFAITHNWWMVVSSAIFAGMVYFNGQKEASTIFAAIWLSGILGQQITPLPWFVNAWSQAVIASNRLKKFYKAKTQSEEFLHHIPEKNDKETEILIQKILSKEKNLDISVSFSLKNVSLKFSELEPYVIQNVTVEIPAQQTVALVGPVASGKSLLIQIIMGDIFPTSGEVLYKIEVKNYNSKNHIIKGNVHTELGISLLRSFQSYVPQEAFIMSSSIRENIPLIYKKSDTNYVSDKDIINSLYAASFQSDLDNLEHGLETEIGERGVNLSGGQKQRVSLSRSAFTNSSLILLDDPLSAVDFNTEKEIVQNIFKGDWGKNKTIIWSTHRLDYLYLANTIIFIEDGKVLEMGPYNQLTENKNSRLNQFILGLKHYGRN</sequence>
<dbReference type="GO" id="GO:0005886">
    <property type="term" value="C:plasma membrane"/>
    <property type="evidence" value="ECO:0007669"/>
    <property type="project" value="UniProtKB-SubCell"/>
</dbReference>
<feature type="transmembrane region" description="Helical" evidence="9">
    <location>
        <begin position="235"/>
        <end position="255"/>
    </location>
</feature>
<dbReference type="InterPro" id="IPR036640">
    <property type="entry name" value="ABC1_TM_sf"/>
</dbReference>
<evidence type="ECO:0000256" key="1">
    <source>
        <dbReference type="ARBA" id="ARBA00004651"/>
    </source>
</evidence>
<dbReference type="PROSITE" id="PS50893">
    <property type="entry name" value="ABC_TRANSPORTER_2"/>
    <property type="match status" value="1"/>
</dbReference>
<dbReference type="OrthoDB" id="5578035at2"/>
<name>A0A1L4CZU6_9BACT</name>
<feature type="domain" description="ABC transmembrane type-1" evidence="11">
    <location>
        <begin position="186"/>
        <end position="374"/>
    </location>
</feature>
<dbReference type="InterPro" id="IPR017871">
    <property type="entry name" value="ABC_transporter-like_CS"/>
</dbReference>
<evidence type="ECO:0000256" key="9">
    <source>
        <dbReference type="SAM" id="Phobius"/>
    </source>
</evidence>
<evidence type="ECO:0000259" key="10">
    <source>
        <dbReference type="PROSITE" id="PS50893"/>
    </source>
</evidence>
<dbReference type="PANTHER" id="PTHR24223">
    <property type="entry name" value="ATP-BINDING CASSETTE SUB-FAMILY C"/>
    <property type="match status" value="1"/>
</dbReference>
<evidence type="ECO:0000256" key="5">
    <source>
        <dbReference type="ARBA" id="ARBA00022741"/>
    </source>
</evidence>
<dbReference type="Gene3D" id="3.40.50.300">
    <property type="entry name" value="P-loop containing nucleotide triphosphate hydrolases"/>
    <property type="match status" value="1"/>
</dbReference>
<evidence type="ECO:0000259" key="11">
    <source>
        <dbReference type="PROSITE" id="PS50929"/>
    </source>
</evidence>
<proteinExistence type="inferred from homology"/>
<dbReference type="InterPro" id="IPR011527">
    <property type="entry name" value="ABC1_TM_dom"/>
</dbReference>
<dbReference type="Pfam" id="PF00664">
    <property type="entry name" value="ABC_membrane"/>
    <property type="match status" value="1"/>
</dbReference>
<evidence type="ECO:0000313" key="12">
    <source>
        <dbReference type="EMBL" id="APJ03469.1"/>
    </source>
</evidence>
<comment type="similarity">
    <text evidence="2">Belongs to the ABC transporter superfamily. ABCC family. Conjugate transporter (TC 3.A.1.208) subfamily.</text>
</comment>
<gene>
    <name evidence="12" type="ORF">AXG55_05940</name>
</gene>
<keyword evidence="4 9" id="KW-0812">Transmembrane</keyword>
<dbReference type="SUPFAM" id="SSF90123">
    <property type="entry name" value="ABC transporter transmembrane region"/>
    <property type="match status" value="1"/>
</dbReference>
<dbReference type="PROSITE" id="PS00211">
    <property type="entry name" value="ABC_TRANSPORTER_1"/>
    <property type="match status" value="1"/>
</dbReference>
<dbReference type="InterPro" id="IPR003593">
    <property type="entry name" value="AAA+_ATPase"/>
</dbReference>
<evidence type="ECO:0000256" key="4">
    <source>
        <dbReference type="ARBA" id="ARBA00022692"/>
    </source>
</evidence>
<dbReference type="PROSITE" id="PS50929">
    <property type="entry name" value="ABC_TM1F"/>
    <property type="match status" value="1"/>
</dbReference>